<keyword evidence="6" id="KW-0511">Multifunctional enzyme</keyword>
<dbReference type="PANTHER" id="PTHR30621">
    <property type="entry name" value="GLUTAMINE SYNTHETASE ADENYLYLTRANSFERASE"/>
    <property type="match status" value="1"/>
</dbReference>
<evidence type="ECO:0000259" key="7">
    <source>
        <dbReference type="Pfam" id="PF03710"/>
    </source>
</evidence>
<dbReference type="InterPro" id="IPR013546">
    <property type="entry name" value="PII_UdlTrfase/GS_AdlTrfase"/>
</dbReference>
<evidence type="ECO:0000256" key="5">
    <source>
        <dbReference type="ARBA" id="ARBA00022842"/>
    </source>
</evidence>
<keyword evidence="5" id="KW-0460">Magnesium</keyword>
<dbReference type="NCBIfam" id="NF010706">
    <property type="entry name" value="PRK14108.1"/>
    <property type="match status" value="1"/>
</dbReference>
<dbReference type="Gene3D" id="3.30.460.10">
    <property type="entry name" value="Beta Polymerase, domain 2"/>
    <property type="match status" value="2"/>
</dbReference>
<name>A0ABQ5Z779_9SPHN</name>
<dbReference type="GO" id="GO:0016779">
    <property type="term" value="F:nucleotidyltransferase activity"/>
    <property type="evidence" value="ECO:0007669"/>
    <property type="project" value="UniProtKB-KW"/>
</dbReference>
<dbReference type="SUPFAM" id="SSF81593">
    <property type="entry name" value="Nucleotidyltransferase substrate binding subunit/domain"/>
    <property type="match status" value="2"/>
</dbReference>
<keyword evidence="4" id="KW-0067">ATP-binding</keyword>
<dbReference type="RefSeq" id="WP_029941231.1">
    <property type="nucleotide sequence ID" value="NZ_BSOO01000009.1"/>
</dbReference>
<dbReference type="Pfam" id="PF08335">
    <property type="entry name" value="GlnD_UR_UTase"/>
    <property type="match status" value="1"/>
</dbReference>
<keyword evidence="3" id="KW-0547">Nucleotide-binding</keyword>
<keyword evidence="10" id="KW-1185">Reference proteome</keyword>
<organism evidence="9 10">
    <name type="scientific">Sphingomonas astaxanthinifaciens DSM 22298</name>
    <dbReference type="NCBI Taxonomy" id="1123267"/>
    <lineage>
        <taxon>Bacteria</taxon>
        <taxon>Pseudomonadati</taxon>
        <taxon>Pseudomonadota</taxon>
        <taxon>Alphaproteobacteria</taxon>
        <taxon>Sphingomonadales</taxon>
        <taxon>Sphingomonadaceae</taxon>
        <taxon>Sphingomonas</taxon>
    </lineage>
</organism>
<proteinExistence type="predicted"/>
<feature type="domain" description="Glutamate-ammonia ligase adenylyltransferase repeated" evidence="7">
    <location>
        <begin position="501"/>
        <end position="740"/>
    </location>
</feature>
<reference evidence="10" key="1">
    <citation type="journal article" date="2019" name="Int. J. Syst. Evol. Microbiol.">
        <title>The Global Catalogue of Microorganisms (GCM) 10K type strain sequencing project: providing services to taxonomists for standard genome sequencing and annotation.</title>
        <authorList>
            <consortium name="The Broad Institute Genomics Platform"/>
            <consortium name="The Broad Institute Genome Sequencing Center for Infectious Disease"/>
            <person name="Wu L."/>
            <person name="Ma J."/>
        </authorList>
    </citation>
    <scope>NUCLEOTIDE SEQUENCE [LARGE SCALE GENOMIC DNA]</scope>
    <source>
        <strain evidence="10">NBRC 102146</strain>
    </source>
</reference>
<gene>
    <name evidence="9" type="primary">glnE</name>
    <name evidence="9" type="ORF">GCM10007925_12220</name>
</gene>
<protein>
    <submittedName>
        <fullName evidence="9">Glutamate-ammonia-ligase adenylyltransferase</fullName>
    </submittedName>
</protein>
<evidence type="ECO:0000259" key="8">
    <source>
        <dbReference type="Pfam" id="PF08335"/>
    </source>
</evidence>
<dbReference type="Pfam" id="PF03710">
    <property type="entry name" value="GlnE"/>
    <property type="match status" value="2"/>
</dbReference>
<dbReference type="InterPro" id="IPR023057">
    <property type="entry name" value="GlnE"/>
</dbReference>
<dbReference type="CDD" id="cd05401">
    <property type="entry name" value="NT_GlnE_GlnD_like"/>
    <property type="match status" value="2"/>
</dbReference>
<comment type="caution">
    <text evidence="9">The sequence shown here is derived from an EMBL/GenBank/DDBJ whole genome shotgun (WGS) entry which is preliminary data.</text>
</comment>
<dbReference type="SUPFAM" id="SSF81301">
    <property type="entry name" value="Nucleotidyltransferase"/>
    <property type="match status" value="2"/>
</dbReference>
<accession>A0ABQ5Z779</accession>
<dbReference type="PANTHER" id="PTHR30621:SF0">
    <property type="entry name" value="BIFUNCTIONAL GLUTAMINE SYNTHETASE ADENYLYLTRANSFERASE_ADENYLYL-REMOVING ENZYME"/>
    <property type="match status" value="1"/>
</dbReference>
<evidence type="ECO:0000256" key="6">
    <source>
        <dbReference type="ARBA" id="ARBA00023268"/>
    </source>
</evidence>
<dbReference type="InterPro" id="IPR005190">
    <property type="entry name" value="GlnE_rpt_dom"/>
</dbReference>
<sequence length="892" mass="95979">MAGQQPSRDGALERASRWSPFLKGLIERQPQIAETFVRDGADSALAAVSAPPDRPLGDRLRIERQQLALATALGDLAGELSLEQVTAALSDFADRALDACLAAAIAERHPDAAPTGMTILALGKLGSRELNYSSDVDLILLFDPETLPRRAREEAGEAAVRYGRRLIELMQARDEHGYVARVDMRLRPSPEVTPIALPVGAAISYYESSALPWERAAFIRARACAGGRALGERFLAEIRPFVWRRALDFGAIDEIRDISLRIRDHYAQGQGFGPGFDLKRGRGGIREAEFFTQVQQLVHGGRDPLLRAPATLDALAALAGQGRLDPAIAGGIGAAYRLLRTIEHRVQMIDDRQEHRLPVGDALEAVAGLGGYADADAMLAALSPHVELVGKAFDGLVSSEEVRLSGDPELLAQELGAMGWTDSVEVARRVADWRTGKARSLRSPAARGAFEAMLPALLPRIAAAPDPMRALNRFSDIVERLSSGVNFFRLLEARPALADMLALILAQAPALADQLARRPTLLDGLIDESSFAAPPDADALAARFADELAAGGLDQSLDRVRRLVGERRFALGVQLIAGHRDPLTIAKGYSDLAEAAVRVLAGKVEEEFAATHGRIAGGDLALVALGRFGGQALTDASDLDLIFLFDCPEGSRSDGARPLTGTDYYNRLASRIVAALSVPTAAGPLYEVDTRLRPQGEQGMLAVSLAAFEDYQRTEAWTWEHLALCRARALTGSVAFRARVRRAIEDVLRMSRDAARVRADAAEMRLQMARHKPPVGPLDVKLGPGGLIDLEFTVHVLQLTRGVGLDPRLELAIAALVESGLLDPLADPDLRLLSAFLVVMRLVAPGAVALAEPSRALVASLCGQADWDALVAALDEARARIATRWDKARNGT</sequence>
<evidence type="ECO:0000313" key="10">
    <source>
        <dbReference type="Proteomes" id="UP001156703"/>
    </source>
</evidence>
<dbReference type="Proteomes" id="UP001156703">
    <property type="component" value="Unassembled WGS sequence"/>
</dbReference>
<feature type="domain" description="PII-uridylyltransferase/Glutamine-synthetase adenylyltransferase" evidence="8">
    <location>
        <begin position="264"/>
        <end position="394"/>
    </location>
</feature>
<dbReference type="InterPro" id="IPR043519">
    <property type="entry name" value="NT_sf"/>
</dbReference>
<evidence type="ECO:0000256" key="3">
    <source>
        <dbReference type="ARBA" id="ARBA00022741"/>
    </source>
</evidence>
<dbReference type="NCBIfam" id="NF008292">
    <property type="entry name" value="PRK11072.1"/>
    <property type="match status" value="1"/>
</dbReference>
<feature type="domain" description="Glutamate-ammonia ligase adenylyltransferase repeated" evidence="7">
    <location>
        <begin position="38"/>
        <end position="236"/>
    </location>
</feature>
<evidence type="ECO:0000313" key="9">
    <source>
        <dbReference type="EMBL" id="GLR47510.1"/>
    </source>
</evidence>
<keyword evidence="2 9" id="KW-0548">Nucleotidyltransferase</keyword>
<evidence type="ECO:0000256" key="4">
    <source>
        <dbReference type="ARBA" id="ARBA00022840"/>
    </source>
</evidence>
<keyword evidence="1" id="KW-0808">Transferase</keyword>
<dbReference type="Gene3D" id="1.20.120.330">
    <property type="entry name" value="Nucleotidyltransferases domain 2"/>
    <property type="match status" value="2"/>
</dbReference>
<evidence type="ECO:0000256" key="2">
    <source>
        <dbReference type="ARBA" id="ARBA00022695"/>
    </source>
</evidence>
<dbReference type="EMBL" id="BSOO01000009">
    <property type="protein sequence ID" value="GLR47510.1"/>
    <property type="molecule type" value="Genomic_DNA"/>
</dbReference>
<dbReference type="Gene3D" id="1.20.120.1510">
    <property type="match status" value="1"/>
</dbReference>
<evidence type="ECO:0000256" key="1">
    <source>
        <dbReference type="ARBA" id="ARBA00022679"/>
    </source>
</evidence>